<organism evidence="1 2">
    <name type="scientific">Steinernema carpocapsae</name>
    <name type="common">Entomopathogenic nematode</name>
    <dbReference type="NCBI Taxonomy" id="34508"/>
    <lineage>
        <taxon>Eukaryota</taxon>
        <taxon>Metazoa</taxon>
        <taxon>Ecdysozoa</taxon>
        <taxon>Nematoda</taxon>
        <taxon>Chromadorea</taxon>
        <taxon>Rhabditida</taxon>
        <taxon>Tylenchina</taxon>
        <taxon>Panagrolaimomorpha</taxon>
        <taxon>Strongyloidoidea</taxon>
        <taxon>Steinernematidae</taxon>
        <taxon>Steinernema</taxon>
    </lineage>
</organism>
<keyword evidence="2" id="KW-1185">Reference proteome</keyword>
<dbReference type="EMBL" id="AZBU02000002">
    <property type="protein sequence ID" value="TKR93862.1"/>
    <property type="molecule type" value="Genomic_DNA"/>
</dbReference>
<dbReference type="Proteomes" id="UP000298663">
    <property type="component" value="Unassembled WGS sequence"/>
</dbReference>
<reference evidence="1 2" key="2">
    <citation type="journal article" date="2019" name="G3 (Bethesda)">
        <title>Hybrid Assembly of the Genome of the Entomopathogenic Nematode Steinernema carpocapsae Identifies the X-Chromosome.</title>
        <authorList>
            <person name="Serra L."/>
            <person name="Macchietto M."/>
            <person name="Macias-Munoz A."/>
            <person name="McGill C.J."/>
            <person name="Rodriguez I.M."/>
            <person name="Rodriguez B."/>
            <person name="Murad R."/>
            <person name="Mortazavi A."/>
        </authorList>
    </citation>
    <scope>NUCLEOTIDE SEQUENCE [LARGE SCALE GENOMIC DNA]</scope>
    <source>
        <strain evidence="1 2">ALL</strain>
    </source>
</reference>
<name>A0A4U5PBY7_STECR</name>
<gene>
    <name evidence="1" type="ORF">L596_008239</name>
</gene>
<comment type="caution">
    <text evidence="1">The sequence shown here is derived from an EMBL/GenBank/DDBJ whole genome shotgun (WGS) entry which is preliminary data.</text>
</comment>
<proteinExistence type="predicted"/>
<reference evidence="1 2" key="1">
    <citation type="journal article" date="2015" name="Genome Biol.">
        <title>Comparative genomics of Steinernema reveals deeply conserved gene regulatory networks.</title>
        <authorList>
            <person name="Dillman A.R."/>
            <person name="Macchietto M."/>
            <person name="Porter C.F."/>
            <person name="Rogers A."/>
            <person name="Williams B."/>
            <person name="Antoshechkin I."/>
            <person name="Lee M.M."/>
            <person name="Goodwin Z."/>
            <person name="Lu X."/>
            <person name="Lewis E.E."/>
            <person name="Goodrich-Blair H."/>
            <person name="Stock S.P."/>
            <person name="Adams B.J."/>
            <person name="Sternberg P.W."/>
            <person name="Mortazavi A."/>
        </authorList>
    </citation>
    <scope>NUCLEOTIDE SEQUENCE [LARGE SCALE GENOMIC DNA]</scope>
    <source>
        <strain evidence="1 2">ALL</strain>
    </source>
</reference>
<sequence>MILSYLILSGDVSSRDREDGTRGRPIYHFCSDLTHGAYRCWERKGNSANGYGLTCCLLPVSFYVFPCNLKESQSRLEA</sequence>
<accession>A0A4U5PBY7</accession>
<evidence type="ECO:0000313" key="1">
    <source>
        <dbReference type="EMBL" id="TKR93862.1"/>
    </source>
</evidence>
<evidence type="ECO:0000313" key="2">
    <source>
        <dbReference type="Proteomes" id="UP000298663"/>
    </source>
</evidence>
<dbReference type="AlphaFoldDB" id="A0A4U5PBY7"/>
<protein>
    <submittedName>
        <fullName evidence="1">Uncharacterized protein</fullName>
    </submittedName>
</protein>